<dbReference type="OrthoDB" id="205616at2157"/>
<feature type="region of interest" description="Disordered" evidence="1">
    <location>
        <begin position="97"/>
        <end position="123"/>
    </location>
</feature>
<evidence type="ECO:0000259" key="2">
    <source>
        <dbReference type="Pfam" id="PF18545"/>
    </source>
</evidence>
<protein>
    <recommendedName>
        <fullName evidence="2">Halobacterial output domain-containing protein</fullName>
    </recommendedName>
</protein>
<keyword evidence="4" id="KW-1185">Reference proteome</keyword>
<evidence type="ECO:0000313" key="4">
    <source>
        <dbReference type="Proteomes" id="UP000471521"/>
    </source>
</evidence>
<dbReference type="AlphaFoldDB" id="A0A6B0SBL1"/>
<sequence>MAKGALQVYRTCTPVVDVTYDEQSPELPTKVLVDAIAEANNSSPVEMPPLYEFVDPDMIESLLEQRDNQPKREMVLGFTVNSWNVFVRSDGRIRICDGTQHTDPQPVFAGNSLGDARARDSVD</sequence>
<organism evidence="3 4">
    <name type="scientific">Halobacterium bonnevillei</name>
    <dbReference type="NCBI Taxonomy" id="2692200"/>
    <lineage>
        <taxon>Archaea</taxon>
        <taxon>Methanobacteriati</taxon>
        <taxon>Methanobacteriota</taxon>
        <taxon>Stenosarchaea group</taxon>
        <taxon>Halobacteria</taxon>
        <taxon>Halobacteriales</taxon>
        <taxon>Halobacteriaceae</taxon>
        <taxon>Halobacterium</taxon>
    </lineage>
</organism>
<dbReference type="Proteomes" id="UP000471521">
    <property type="component" value="Unassembled WGS sequence"/>
</dbReference>
<evidence type="ECO:0000256" key="1">
    <source>
        <dbReference type="SAM" id="MobiDB-lite"/>
    </source>
</evidence>
<reference evidence="3 4" key="1">
    <citation type="submission" date="2019-12" db="EMBL/GenBank/DDBJ databases">
        <title>Isolation and characterization of three novel carbon monoxide-oxidizing members of Halobacteria from salione crusts and soils.</title>
        <authorList>
            <person name="Myers M.R."/>
            <person name="King G.M."/>
        </authorList>
    </citation>
    <scope>NUCLEOTIDE SEQUENCE [LARGE SCALE GENOMIC DNA]</scope>
    <source>
        <strain evidence="3 4">PCN9</strain>
    </source>
</reference>
<name>A0A6B0SBL1_9EURY</name>
<dbReference type="EMBL" id="WUUU01000001">
    <property type="protein sequence ID" value="MXR19155.1"/>
    <property type="molecule type" value="Genomic_DNA"/>
</dbReference>
<dbReference type="RefSeq" id="WP_159524752.1">
    <property type="nucleotide sequence ID" value="NZ_WUUU01000001.1"/>
</dbReference>
<evidence type="ECO:0000313" key="3">
    <source>
        <dbReference type="EMBL" id="MXR19155.1"/>
    </source>
</evidence>
<dbReference type="Pfam" id="PF18545">
    <property type="entry name" value="HalOD1"/>
    <property type="match status" value="1"/>
</dbReference>
<feature type="domain" description="Halobacterial output" evidence="2">
    <location>
        <begin position="26"/>
        <end position="95"/>
    </location>
</feature>
<proteinExistence type="predicted"/>
<accession>A0A6B0SBL1</accession>
<comment type="caution">
    <text evidence="3">The sequence shown here is derived from an EMBL/GenBank/DDBJ whole genome shotgun (WGS) entry which is preliminary data.</text>
</comment>
<gene>
    <name evidence="3" type="ORF">GRX66_00525</name>
</gene>
<dbReference type="InterPro" id="IPR040624">
    <property type="entry name" value="HalOD1"/>
</dbReference>